<feature type="domain" description="Nudix hydrolase" evidence="5">
    <location>
        <begin position="7"/>
        <end position="138"/>
    </location>
</feature>
<dbReference type="PANTHER" id="PTHR43046">
    <property type="entry name" value="GDP-MANNOSE MANNOSYL HYDROLASE"/>
    <property type="match status" value="1"/>
</dbReference>
<evidence type="ECO:0000259" key="5">
    <source>
        <dbReference type="PROSITE" id="PS51462"/>
    </source>
</evidence>
<dbReference type="RefSeq" id="WP_052590221.1">
    <property type="nucleotide sequence ID" value="NZ_CP011112.1"/>
</dbReference>
<accession>A0A0K1JF65</accession>
<keyword evidence="3 4" id="KW-0378">Hydrolase</keyword>
<evidence type="ECO:0000313" key="7">
    <source>
        <dbReference type="Proteomes" id="UP000066480"/>
    </source>
</evidence>
<comment type="similarity">
    <text evidence="2 4">Belongs to the Nudix hydrolase family.</text>
</comment>
<dbReference type="PRINTS" id="PR00502">
    <property type="entry name" value="NUDIXFAMILY"/>
</dbReference>
<evidence type="ECO:0000313" key="6">
    <source>
        <dbReference type="EMBL" id="AKU15346.1"/>
    </source>
</evidence>
<dbReference type="AlphaFoldDB" id="A0A0K1JF65"/>
<dbReference type="EMBL" id="CP011112">
    <property type="protein sequence ID" value="AKU15346.1"/>
    <property type="molecule type" value="Genomic_DNA"/>
</dbReference>
<keyword evidence="7" id="KW-1185">Reference proteome</keyword>
<evidence type="ECO:0000256" key="1">
    <source>
        <dbReference type="ARBA" id="ARBA00001946"/>
    </source>
</evidence>
<dbReference type="InterPro" id="IPR020084">
    <property type="entry name" value="NUDIX_hydrolase_CS"/>
</dbReference>
<protein>
    <recommendedName>
        <fullName evidence="5">Nudix hydrolase domain-containing protein</fullName>
    </recommendedName>
</protein>
<reference evidence="6 7" key="1">
    <citation type="submission" date="2015-03" db="EMBL/GenBank/DDBJ databases">
        <title>Luteipulveratus halotolerans sp. nov., a novel actinobacterium (Dermacoccaceae) from Sarawak, Malaysia.</title>
        <authorList>
            <person name="Juboi H."/>
            <person name="Basik A."/>
            <person name="Shamsul S.S."/>
            <person name="Arnold P."/>
            <person name="Schmitt E.K."/>
            <person name="Sanglier J.-J."/>
            <person name="Yeo T."/>
        </authorList>
    </citation>
    <scope>NUCLEOTIDE SEQUENCE [LARGE SCALE GENOMIC DNA]</scope>
    <source>
        <strain evidence="6 7">MN07-A0370</strain>
    </source>
</reference>
<dbReference type="OrthoDB" id="9804442at2"/>
<evidence type="ECO:0000256" key="3">
    <source>
        <dbReference type="ARBA" id="ARBA00022801"/>
    </source>
</evidence>
<dbReference type="Proteomes" id="UP000066480">
    <property type="component" value="Chromosome"/>
</dbReference>
<dbReference type="InterPro" id="IPR000086">
    <property type="entry name" value="NUDIX_hydrolase_dom"/>
</dbReference>
<evidence type="ECO:0000256" key="4">
    <source>
        <dbReference type="RuleBase" id="RU003476"/>
    </source>
</evidence>
<dbReference type="PROSITE" id="PS51462">
    <property type="entry name" value="NUDIX"/>
    <property type="match status" value="1"/>
</dbReference>
<dbReference type="KEGG" id="lmoi:VV02_04820"/>
<dbReference type="InterPro" id="IPR015797">
    <property type="entry name" value="NUDIX_hydrolase-like_dom_sf"/>
</dbReference>
<dbReference type="GO" id="GO:0016787">
    <property type="term" value="F:hydrolase activity"/>
    <property type="evidence" value="ECO:0007669"/>
    <property type="project" value="UniProtKB-KW"/>
</dbReference>
<dbReference type="STRING" id="571913.VV02_04820"/>
<comment type="cofactor">
    <cofactor evidence="1">
        <name>Mg(2+)</name>
        <dbReference type="ChEBI" id="CHEBI:18420"/>
    </cofactor>
</comment>
<sequence>MSPAPGKVRVAAYGVCIRDGRILLVHQVSRGPAQHKWTLPGGGLDFGESPADGVRREVREETGCDAVVGAVIGVDDNVYMTPDGTERHGIGLLFEAAVDTEPVAPNDGEIDQVGWFDLNDLPEEITSGVVMAAELSRAALADRPD</sequence>
<dbReference type="PANTHER" id="PTHR43046:SF16">
    <property type="entry name" value="ADP-RIBOSE PYROPHOSPHATASE YJHB-RELATED"/>
    <property type="match status" value="1"/>
</dbReference>
<dbReference type="PROSITE" id="PS00893">
    <property type="entry name" value="NUDIX_BOX"/>
    <property type="match status" value="1"/>
</dbReference>
<dbReference type="CDD" id="cd02883">
    <property type="entry name" value="NUDIX_Hydrolase"/>
    <property type="match status" value="1"/>
</dbReference>
<proteinExistence type="inferred from homology"/>
<name>A0A0K1JF65_9MICO</name>
<evidence type="ECO:0000256" key="2">
    <source>
        <dbReference type="ARBA" id="ARBA00005582"/>
    </source>
</evidence>
<dbReference type="InterPro" id="IPR020476">
    <property type="entry name" value="Nudix_hydrolase"/>
</dbReference>
<organism evidence="6 7">
    <name type="scientific">Luteipulveratus mongoliensis</name>
    <dbReference type="NCBI Taxonomy" id="571913"/>
    <lineage>
        <taxon>Bacteria</taxon>
        <taxon>Bacillati</taxon>
        <taxon>Actinomycetota</taxon>
        <taxon>Actinomycetes</taxon>
        <taxon>Micrococcales</taxon>
        <taxon>Dermacoccaceae</taxon>
        <taxon>Luteipulveratus</taxon>
    </lineage>
</organism>
<dbReference type="SUPFAM" id="SSF55811">
    <property type="entry name" value="Nudix"/>
    <property type="match status" value="1"/>
</dbReference>
<dbReference type="Pfam" id="PF00293">
    <property type="entry name" value="NUDIX"/>
    <property type="match status" value="1"/>
</dbReference>
<gene>
    <name evidence="6" type="ORF">VV02_04820</name>
</gene>
<dbReference type="Gene3D" id="3.90.79.10">
    <property type="entry name" value="Nucleoside Triphosphate Pyrophosphohydrolase"/>
    <property type="match status" value="1"/>
</dbReference>